<gene>
    <name evidence="2" type="ORF">M231_02651</name>
</gene>
<proteinExistence type="predicted"/>
<name>A0A4Q1BQ09_TREME</name>
<dbReference type="InParanoid" id="A0A4Q1BQ09"/>
<dbReference type="AlphaFoldDB" id="A0A4Q1BQ09"/>
<organism evidence="2 3">
    <name type="scientific">Tremella mesenterica</name>
    <name type="common">Jelly fungus</name>
    <dbReference type="NCBI Taxonomy" id="5217"/>
    <lineage>
        <taxon>Eukaryota</taxon>
        <taxon>Fungi</taxon>
        <taxon>Dikarya</taxon>
        <taxon>Basidiomycota</taxon>
        <taxon>Agaricomycotina</taxon>
        <taxon>Tremellomycetes</taxon>
        <taxon>Tremellales</taxon>
        <taxon>Tremellaceae</taxon>
        <taxon>Tremella</taxon>
    </lineage>
</organism>
<sequence length="203" mass="22608">MQAQTTTQGRMPHTGGLQDRRGRPLRQVTLDLTPRIVGTDKVGGPLTPLRRSSPTSPLAFNGTRIPSVPSPSASPPDTPHLSALERLDRLLTTIDSVLRAYSIDRNHSPIHMRSLHNFLHRASDLYPHEGQNSWDGPDEDEVNRLEKEWWGSCVVAAWYGPRPGYGPMKMLANGGNDNGVRRRRRSKELSLKRDSSYVGLGDD</sequence>
<feature type="region of interest" description="Disordered" evidence="1">
    <location>
        <begin position="1"/>
        <end position="78"/>
    </location>
</feature>
<protein>
    <submittedName>
        <fullName evidence="2">Uncharacterized protein</fullName>
    </submittedName>
</protein>
<comment type="caution">
    <text evidence="2">The sequence shown here is derived from an EMBL/GenBank/DDBJ whole genome shotgun (WGS) entry which is preliminary data.</text>
</comment>
<accession>A0A4Q1BQ09</accession>
<dbReference type="Proteomes" id="UP000289152">
    <property type="component" value="Unassembled WGS sequence"/>
</dbReference>
<dbReference type="VEuPathDB" id="FungiDB:TREMEDRAFT_74470"/>
<dbReference type="EMBL" id="SDIL01000023">
    <property type="protein sequence ID" value="RXK40011.1"/>
    <property type="molecule type" value="Genomic_DNA"/>
</dbReference>
<evidence type="ECO:0000256" key="1">
    <source>
        <dbReference type="SAM" id="MobiDB-lite"/>
    </source>
</evidence>
<dbReference type="OrthoDB" id="2595587at2759"/>
<keyword evidence="3" id="KW-1185">Reference proteome</keyword>
<evidence type="ECO:0000313" key="3">
    <source>
        <dbReference type="Proteomes" id="UP000289152"/>
    </source>
</evidence>
<feature type="compositionally biased region" description="Pro residues" evidence="1">
    <location>
        <begin position="68"/>
        <end position="78"/>
    </location>
</feature>
<feature type="region of interest" description="Disordered" evidence="1">
    <location>
        <begin position="171"/>
        <end position="203"/>
    </location>
</feature>
<evidence type="ECO:0000313" key="2">
    <source>
        <dbReference type="EMBL" id="RXK40011.1"/>
    </source>
</evidence>
<reference evidence="2 3" key="1">
    <citation type="submission" date="2016-06" db="EMBL/GenBank/DDBJ databases">
        <title>Evolution of pathogenesis and genome organization in the Tremellales.</title>
        <authorList>
            <person name="Cuomo C."/>
            <person name="Litvintseva A."/>
            <person name="Heitman J."/>
            <person name="Chen Y."/>
            <person name="Sun S."/>
            <person name="Springer D."/>
            <person name="Dromer F."/>
            <person name="Young S."/>
            <person name="Zeng Q."/>
            <person name="Chapman S."/>
            <person name="Gujja S."/>
            <person name="Saif S."/>
            <person name="Birren B."/>
        </authorList>
    </citation>
    <scope>NUCLEOTIDE SEQUENCE [LARGE SCALE GENOMIC DNA]</scope>
    <source>
        <strain evidence="2 3">ATCC 28783</strain>
    </source>
</reference>